<dbReference type="SUPFAM" id="SSF46785">
    <property type="entry name" value="Winged helix' DNA-binding domain"/>
    <property type="match status" value="1"/>
</dbReference>
<evidence type="ECO:0000313" key="9">
    <source>
        <dbReference type="Proteomes" id="UP000016646"/>
    </source>
</evidence>
<accession>U1FPI9</accession>
<dbReference type="PANTHER" id="PTHR30419">
    <property type="entry name" value="HTH-TYPE TRANSCRIPTIONAL REGULATOR YBHD"/>
    <property type="match status" value="1"/>
</dbReference>
<evidence type="ECO:0000256" key="2">
    <source>
        <dbReference type="ARBA" id="ARBA00023015"/>
    </source>
</evidence>
<dbReference type="eggNOG" id="COG0583">
    <property type="taxonomic scope" value="Bacteria"/>
</dbReference>
<keyword evidence="3" id="KW-0238">DNA-binding</keyword>
<dbReference type="GO" id="GO:0003677">
    <property type="term" value="F:DNA binding"/>
    <property type="evidence" value="ECO:0007669"/>
    <property type="project" value="UniProtKB-KW"/>
</dbReference>
<dbReference type="PATRIC" id="fig|1125725.3.peg.654"/>
<organism evidence="6 8">
    <name type="scientific">Treponema socranskii subsp. socranskii VPI DR56BR1116 = ATCC 35536</name>
    <dbReference type="NCBI Taxonomy" id="1125725"/>
    <lineage>
        <taxon>Bacteria</taxon>
        <taxon>Pseudomonadati</taxon>
        <taxon>Spirochaetota</taxon>
        <taxon>Spirochaetia</taxon>
        <taxon>Spirochaetales</taxon>
        <taxon>Treponemataceae</taxon>
        <taxon>Treponema</taxon>
    </lineage>
</organism>
<evidence type="ECO:0000259" key="5">
    <source>
        <dbReference type="PROSITE" id="PS50931"/>
    </source>
</evidence>
<dbReference type="GO" id="GO:0003700">
    <property type="term" value="F:DNA-binding transcription factor activity"/>
    <property type="evidence" value="ECO:0007669"/>
    <property type="project" value="InterPro"/>
</dbReference>
<keyword evidence="9" id="KW-1185">Reference proteome</keyword>
<dbReference type="InterPro" id="IPR036390">
    <property type="entry name" value="WH_DNA-bd_sf"/>
</dbReference>
<dbReference type="EMBL" id="AVQI01000020">
    <property type="protein sequence ID" value="ERK04551.1"/>
    <property type="molecule type" value="Genomic_DNA"/>
</dbReference>
<protein>
    <submittedName>
        <fullName evidence="6">LysR substrate-binding domain protein</fullName>
    </submittedName>
</protein>
<dbReference type="Proteomes" id="UP000016646">
    <property type="component" value="Unassembled WGS sequence"/>
</dbReference>
<dbReference type="Proteomes" id="UP000016412">
    <property type="component" value="Unassembled WGS sequence"/>
</dbReference>
<dbReference type="CDD" id="cd05466">
    <property type="entry name" value="PBP2_LTTR_substrate"/>
    <property type="match status" value="1"/>
</dbReference>
<dbReference type="RefSeq" id="WP_021329718.1">
    <property type="nucleotide sequence ID" value="NZ_AUZJ01000013.1"/>
</dbReference>
<dbReference type="EMBL" id="AUZJ01000013">
    <property type="protein sequence ID" value="ERF61416.1"/>
    <property type="molecule type" value="Genomic_DNA"/>
</dbReference>
<evidence type="ECO:0000256" key="4">
    <source>
        <dbReference type="ARBA" id="ARBA00023163"/>
    </source>
</evidence>
<sequence>MNFKDIEYFTAIWDYQNYSTVAEILHISQPALSQCIKKLEKEFATALFKRNTKKLELTPAGEILYADGKSILAAKNKTIHKIGALSRPEPISLKIGISPFYSKYYLPKLLLHFTALFPNLQYKIVEDISIRLEEKLQSGDLDICFVPLEPRNGALDYQILCIEEILIALPQNRIPSVTPISGNGLPYLDIEQIKQMPFVSLKKIQKITSLTDRICRQIGFTPDVVYETLDWDTVDIMIASGIGVGFIPDILYSEHAKDTSRHYYRIANMPAFRHYAAAWRKGKTLSSTEQNIIDIFKKEIAAFHTVDLHTLTKAPLPQA</sequence>
<comment type="caution">
    <text evidence="6">The sequence shown here is derived from an EMBL/GenBank/DDBJ whole genome shotgun (WGS) entry which is preliminary data.</text>
</comment>
<dbReference type="Gene3D" id="1.10.10.10">
    <property type="entry name" value="Winged helix-like DNA-binding domain superfamily/Winged helix DNA-binding domain"/>
    <property type="match status" value="1"/>
</dbReference>
<dbReference type="InterPro" id="IPR005119">
    <property type="entry name" value="LysR_subst-bd"/>
</dbReference>
<evidence type="ECO:0000313" key="6">
    <source>
        <dbReference type="EMBL" id="ERF61416.1"/>
    </source>
</evidence>
<dbReference type="STRING" id="1125725.HMPREF1325_2206"/>
<dbReference type="Pfam" id="PF03466">
    <property type="entry name" value="LysR_substrate"/>
    <property type="match status" value="1"/>
</dbReference>
<keyword evidence="4" id="KW-0804">Transcription</keyword>
<evidence type="ECO:0000256" key="3">
    <source>
        <dbReference type="ARBA" id="ARBA00023125"/>
    </source>
</evidence>
<dbReference type="GO" id="GO:0005829">
    <property type="term" value="C:cytosol"/>
    <property type="evidence" value="ECO:0007669"/>
    <property type="project" value="TreeGrafter"/>
</dbReference>
<dbReference type="FunFam" id="1.10.10.10:FF:000001">
    <property type="entry name" value="LysR family transcriptional regulator"/>
    <property type="match status" value="1"/>
</dbReference>
<comment type="similarity">
    <text evidence="1">Belongs to the LysR transcriptional regulatory family.</text>
</comment>
<dbReference type="PANTHER" id="PTHR30419:SF28">
    <property type="entry name" value="HTH-TYPE TRANSCRIPTIONAL REGULATOR BSDA"/>
    <property type="match status" value="1"/>
</dbReference>
<feature type="domain" description="HTH lysR-type" evidence="5">
    <location>
        <begin position="1"/>
        <end position="58"/>
    </location>
</feature>
<proteinExistence type="inferred from homology"/>
<evidence type="ECO:0000313" key="7">
    <source>
        <dbReference type="EMBL" id="ERK04551.1"/>
    </source>
</evidence>
<gene>
    <name evidence="7" type="ORF">HMPREF0860_0750</name>
    <name evidence="6" type="ORF">HMPREF1325_2206</name>
</gene>
<dbReference type="SUPFAM" id="SSF53850">
    <property type="entry name" value="Periplasmic binding protein-like II"/>
    <property type="match status" value="1"/>
</dbReference>
<keyword evidence="2" id="KW-0805">Transcription regulation</keyword>
<dbReference type="Pfam" id="PF00126">
    <property type="entry name" value="HTH_1"/>
    <property type="match status" value="1"/>
</dbReference>
<dbReference type="OrthoDB" id="9803714at2"/>
<dbReference type="PRINTS" id="PR00039">
    <property type="entry name" value="HTHLYSR"/>
</dbReference>
<dbReference type="InterPro" id="IPR050950">
    <property type="entry name" value="HTH-type_LysR_regulators"/>
</dbReference>
<dbReference type="PROSITE" id="PS50931">
    <property type="entry name" value="HTH_LYSR"/>
    <property type="match status" value="1"/>
</dbReference>
<dbReference type="Gene3D" id="3.40.190.290">
    <property type="match status" value="1"/>
</dbReference>
<dbReference type="InterPro" id="IPR000847">
    <property type="entry name" value="LysR_HTH_N"/>
</dbReference>
<evidence type="ECO:0000256" key="1">
    <source>
        <dbReference type="ARBA" id="ARBA00009437"/>
    </source>
</evidence>
<evidence type="ECO:0000313" key="8">
    <source>
        <dbReference type="Proteomes" id="UP000016412"/>
    </source>
</evidence>
<dbReference type="AlphaFoldDB" id="U1FPI9"/>
<name>U1FPI9_TRESO</name>
<dbReference type="InterPro" id="IPR036388">
    <property type="entry name" value="WH-like_DNA-bd_sf"/>
</dbReference>
<reference evidence="8 9" key="1">
    <citation type="submission" date="2013-08" db="EMBL/GenBank/DDBJ databases">
        <authorList>
            <person name="Durkin A.S."/>
            <person name="Haft D.R."/>
            <person name="McCorrison J."/>
            <person name="Torralba M."/>
            <person name="Gillis M."/>
            <person name="Haft D.H."/>
            <person name="Methe B."/>
            <person name="Sutton G."/>
            <person name="Nelson K.E."/>
        </authorList>
    </citation>
    <scope>NUCLEOTIDE SEQUENCE [LARGE SCALE GENOMIC DNA]</scope>
    <source>
        <strain evidence="7 9">ATCC 35536</strain>
        <strain evidence="6 8">VPI DR56BR1116</strain>
    </source>
</reference>